<dbReference type="SUPFAM" id="SSF55154">
    <property type="entry name" value="CYTH-like phosphatases"/>
    <property type="match status" value="1"/>
</dbReference>
<evidence type="ECO:0000256" key="7">
    <source>
        <dbReference type="ARBA" id="ARBA00047740"/>
    </source>
</evidence>
<evidence type="ECO:0000313" key="12">
    <source>
        <dbReference type="Proteomes" id="UP000094565"/>
    </source>
</evidence>
<dbReference type="PANTHER" id="PTHR28118">
    <property type="entry name" value="POLYNUCLEOTIDE 5'-TRIPHOSPHATASE-RELATED"/>
    <property type="match status" value="1"/>
</dbReference>
<evidence type="ECO:0000256" key="6">
    <source>
        <dbReference type="ARBA" id="ARBA00023242"/>
    </source>
</evidence>
<dbReference type="Proteomes" id="UP000094565">
    <property type="component" value="Chromosome 1"/>
</dbReference>
<evidence type="ECO:0000313" key="11">
    <source>
        <dbReference type="EMBL" id="ANZ73779.1"/>
    </source>
</evidence>
<feature type="region of interest" description="Disordered" evidence="9">
    <location>
        <begin position="59"/>
        <end position="82"/>
    </location>
</feature>
<dbReference type="PANTHER" id="PTHR28118:SF1">
    <property type="entry name" value="POLYNUCLEOTIDE 5'-TRIPHOSPHATASE CTL1-RELATED"/>
    <property type="match status" value="1"/>
</dbReference>
<dbReference type="GO" id="GO:0006370">
    <property type="term" value="P:7-methylguanosine mRNA capping"/>
    <property type="evidence" value="ECO:0007669"/>
    <property type="project" value="UniProtKB-UniRule"/>
</dbReference>
<protein>
    <recommendedName>
        <fullName evidence="8">mRNA-capping enzyme subunit beta</fullName>
        <ecNumber evidence="8">3.6.1.74</ecNumber>
    </recommendedName>
    <alternativeName>
        <fullName evidence="8">mRNA 5'-phosphatase</fullName>
    </alternativeName>
    <alternativeName>
        <fullName evidence="8">mRNA 5'-triphosphate monophosphatase</fullName>
    </alternativeName>
</protein>
<gene>
    <name evidence="11" type="primary">CET1</name>
    <name evidence="11" type="ORF">ATY40_BA7500647</name>
</gene>
<dbReference type="EMBL" id="CP014584">
    <property type="protein sequence ID" value="ANZ73779.1"/>
    <property type="molecule type" value="Genomic_DNA"/>
</dbReference>
<keyword evidence="12" id="KW-1185">Reference proteome</keyword>
<dbReference type="Pfam" id="PF02940">
    <property type="entry name" value="mRNA_triPase"/>
    <property type="match status" value="1"/>
</dbReference>
<proteinExistence type="inferred from homology"/>
<accession>A0A1B2J719</accession>
<evidence type="ECO:0000256" key="3">
    <source>
        <dbReference type="ARBA" id="ARBA00006345"/>
    </source>
</evidence>
<evidence type="ECO:0000256" key="8">
    <source>
        <dbReference type="RuleBase" id="RU367053"/>
    </source>
</evidence>
<dbReference type="GO" id="GO:0031533">
    <property type="term" value="C:mRNA capping enzyme complex"/>
    <property type="evidence" value="ECO:0007669"/>
    <property type="project" value="UniProtKB-UniRule"/>
</dbReference>
<feature type="region of interest" description="Disordered" evidence="9">
    <location>
        <begin position="1"/>
        <end position="28"/>
    </location>
</feature>
<comment type="subunit">
    <text evidence="8">Heterodimer. The mRNA-capping enzyme is composed of two separate chains alpha and beta, respectively a mRNA guanylyltransferase and an mRNA 5'-triphosphate monophosphatase.</text>
</comment>
<dbReference type="GO" id="GO:0140818">
    <property type="term" value="F:mRNA 5'-triphosphate monophosphatase activity"/>
    <property type="evidence" value="ECO:0007669"/>
    <property type="project" value="UniProtKB-EC"/>
</dbReference>
<organism evidence="11 12">
    <name type="scientific">Komagataella pastoris</name>
    <name type="common">Yeast</name>
    <name type="synonym">Pichia pastoris</name>
    <dbReference type="NCBI Taxonomy" id="4922"/>
    <lineage>
        <taxon>Eukaryota</taxon>
        <taxon>Fungi</taxon>
        <taxon>Dikarya</taxon>
        <taxon>Ascomycota</taxon>
        <taxon>Saccharomycotina</taxon>
        <taxon>Pichiomycetes</taxon>
        <taxon>Pichiales</taxon>
        <taxon>Pichiaceae</taxon>
        <taxon>Komagataella</taxon>
    </lineage>
</organism>
<keyword evidence="4 8" id="KW-0507">mRNA processing</keyword>
<keyword evidence="8" id="KW-0506">mRNA capping</keyword>
<dbReference type="Gene3D" id="3.20.100.10">
    <property type="entry name" value="mRNA triphosphatase Cet1-like"/>
    <property type="match status" value="1"/>
</dbReference>
<evidence type="ECO:0000256" key="5">
    <source>
        <dbReference type="ARBA" id="ARBA00022801"/>
    </source>
</evidence>
<dbReference type="InterPro" id="IPR004206">
    <property type="entry name" value="mRNA_triPase_Cet1"/>
</dbReference>
<dbReference type="GO" id="GO:0004651">
    <property type="term" value="F:polynucleotide 5'-phosphatase activity"/>
    <property type="evidence" value="ECO:0007669"/>
    <property type="project" value="UniProtKB-UniRule"/>
</dbReference>
<name>A0A1B2J719_PICPA</name>
<dbReference type="InterPro" id="IPR033469">
    <property type="entry name" value="CYTH-like_dom_sf"/>
</dbReference>
<dbReference type="EC" id="3.6.1.74" evidence="8"/>
<comment type="cofactor">
    <cofactor evidence="1 8">
        <name>Mg(2+)</name>
        <dbReference type="ChEBI" id="CHEBI:18420"/>
    </cofactor>
</comment>
<comment type="catalytic activity">
    <reaction evidence="7">
        <text>a 5'-end triphospho-ribonucleoside in mRNA + H2O = a 5'-end diphospho-ribonucleoside in mRNA + phosphate + H(+)</text>
        <dbReference type="Rhea" id="RHEA:67004"/>
        <dbReference type="Rhea" id="RHEA-COMP:17164"/>
        <dbReference type="Rhea" id="RHEA-COMP:17165"/>
        <dbReference type="ChEBI" id="CHEBI:15377"/>
        <dbReference type="ChEBI" id="CHEBI:15378"/>
        <dbReference type="ChEBI" id="CHEBI:43474"/>
        <dbReference type="ChEBI" id="CHEBI:167616"/>
        <dbReference type="ChEBI" id="CHEBI:167618"/>
        <dbReference type="EC" id="3.6.1.74"/>
    </reaction>
    <physiologicalReaction direction="left-to-right" evidence="7">
        <dbReference type="Rhea" id="RHEA:67005"/>
    </physiologicalReaction>
</comment>
<dbReference type="AlphaFoldDB" id="A0A1B2J719"/>
<comment type="similarity">
    <text evidence="3 8">Belongs to the fungal TPase family.</text>
</comment>
<keyword evidence="5 8" id="KW-0378">Hydrolase</keyword>
<dbReference type="InterPro" id="IPR040343">
    <property type="entry name" value="Cet1/Ctl1"/>
</dbReference>
<evidence type="ECO:0000259" key="10">
    <source>
        <dbReference type="Pfam" id="PF02940"/>
    </source>
</evidence>
<dbReference type="CDD" id="cd07470">
    <property type="entry name" value="CYTH-like_mRNA_RTPase"/>
    <property type="match status" value="1"/>
</dbReference>
<sequence length="424" mass="47923">MNLVDLDNPADGLSEQPRERTESVISTKSRVSVTDLINPTKSSDPPQLKSRNSVLDLCNPKDVDISSSSTPDLSRRVSETSNAEIAVVKPKVAEATQNVNSETSNQKNKTKPKRYKVKPVWAKDFVPKVNLKVQNERRTQDNHSKAFSNMVNNGPTTASSSRFSTFTGVIPYDDLTRSVTTWLYANLSSLSEKHPNLEDILELEIKVGEVVSKATDKRIQLPVITETTLNNNFFLQECYFNINLEPADHQSVEDFFKQLLKDSKVTALRTDTIDRFFSHTGARGKKTRLRVTQDTTTKRGDIVIEKDKKSSLAIHLPKCRYDLKLTIALELPQNIPKDELMPEGSFSRRKHRTSYIHKPSATQVDLTKVYEGNSKQENFEMELEIDSKQLLNVFKGIGGNNDYESLIGTFLDNAKILMRELSKK</sequence>
<feature type="domain" description="mRNA triphosphatase Cet1-like" evidence="10">
    <location>
        <begin position="173"/>
        <end position="385"/>
    </location>
</feature>
<evidence type="ECO:0000256" key="1">
    <source>
        <dbReference type="ARBA" id="ARBA00001946"/>
    </source>
</evidence>
<evidence type="ECO:0000256" key="2">
    <source>
        <dbReference type="ARBA" id="ARBA00004123"/>
    </source>
</evidence>
<reference evidence="11 12" key="1">
    <citation type="submission" date="2016-02" db="EMBL/GenBank/DDBJ databases">
        <title>Comparative genomic and transcriptomic foundation for Pichia pastoris.</title>
        <authorList>
            <person name="Love K.R."/>
            <person name="Shah K.A."/>
            <person name="Whittaker C.A."/>
            <person name="Wu J."/>
            <person name="Bartlett M.C."/>
            <person name="Ma D."/>
            <person name="Leeson R.L."/>
            <person name="Priest M."/>
            <person name="Young S.K."/>
            <person name="Love J.C."/>
        </authorList>
    </citation>
    <scope>NUCLEOTIDE SEQUENCE [LARGE SCALE GENOMIC DNA]</scope>
    <source>
        <strain evidence="11 12">ATCC 28485</strain>
    </source>
</reference>
<dbReference type="InterPro" id="IPR037009">
    <property type="entry name" value="mRNA_triPase_Cet1_sf"/>
</dbReference>
<evidence type="ECO:0000256" key="9">
    <source>
        <dbReference type="SAM" id="MobiDB-lite"/>
    </source>
</evidence>
<dbReference type="OrthoDB" id="272147at2759"/>
<comment type="subcellular location">
    <subcellularLocation>
        <location evidence="2 8">Nucleus</location>
    </subcellularLocation>
</comment>
<keyword evidence="6 8" id="KW-0539">Nucleus</keyword>
<evidence type="ECO:0000256" key="4">
    <source>
        <dbReference type="ARBA" id="ARBA00022664"/>
    </source>
</evidence>
<comment type="function">
    <text evidence="8">First step of mRNA capping. Converts the 5'-triphosphate end of a nascent mRNA chain into a diphosphate end.</text>
</comment>